<feature type="transmembrane region" description="Helical" evidence="1">
    <location>
        <begin position="229"/>
        <end position="246"/>
    </location>
</feature>
<accession>A0A0S2ZKU5</accession>
<dbReference type="KEGG" id="fhw:RN87_03060"/>
<feature type="transmembrane region" description="Helical" evidence="1">
    <location>
        <begin position="59"/>
        <end position="79"/>
    </location>
</feature>
<gene>
    <name evidence="3" type="ORF">RN87_03060</name>
</gene>
<keyword evidence="1" id="KW-0472">Membrane</keyword>
<name>A0A0S2ZKU5_9FUSO</name>
<dbReference type="SUPFAM" id="SSF103481">
    <property type="entry name" value="Multidrug resistance efflux transporter EmrE"/>
    <property type="match status" value="1"/>
</dbReference>
<dbReference type="PANTHER" id="PTHR22911">
    <property type="entry name" value="ACYL-MALONYL CONDENSING ENZYME-RELATED"/>
    <property type="match status" value="1"/>
</dbReference>
<feature type="domain" description="EamA" evidence="2">
    <location>
        <begin position="136"/>
        <end position="269"/>
    </location>
</feature>
<organism evidence="3">
    <name type="scientific">Fusobacterium hwasookii ChDC F174</name>
    <dbReference type="NCBI Taxonomy" id="1307442"/>
    <lineage>
        <taxon>Bacteria</taxon>
        <taxon>Fusobacteriati</taxon>
        <taxon>Fusobacteriota</taxon>
        <taxon>Fusobacteriia</taxon>
        <taxon>Fusobacteriales</taxon>
        <taxon>Fusobacteriaceae</taxon>
        <taxon>Fusobacterium</taxon>
    </lineage>
</organism>
<dbReference type="Pfam" id="PF00892">
    <property type="entry name" value="EamA"/>
    <property type="match status" value="2"/>
</dbReference>
<dbReference type="RefSeq" id="WP_029492611.1">
    <property type="nucleotide sequence ID" value="NZ_ATKF01000011.1"/>
</dbReference>
<feature type="transmembrane region" description="Helical" evidence="1">
    <location>
        <begin position="136"/>
        <end position="154"/>
    </location>
</feature>
<feature type="transmembrane region" description="Helical" evidence="1">
    <location>
        <begin position="199"/>
        <end position="217"/>
    </location>
</feature>
<keyword evidence="1" id="KW-0812">Transmembrane</keyword>
<feature type="transmembrane region" description="Helical" evidence="1">
    <location>
        <begin position="7"/>
        <end position="27"/>
    </location>
</feature>
<dbReference type="EMBL" id="CP013331">
    <property type="protein sequence ID" value="ALQ39557.1"/>
    <property type="molecule type" value="Genomic_DNA"/>
</dbReference>
<protein>
    <recommendedName>
        <fullName evidence="2">EamA domain-containing protein</fullName>
    </recommendedName>
</protein>
<dbReference type="InterPro" id="IPR000620">
    <property type="entry name" value="EamA_dom"/>
</dbReference>
<dbReference type="InterPro" id="IPR037185">
    <property type="entry name" value="EmrE-like"/>
</dbReference>
<dbReference type="AlphaFoldDB" id="A0A0S2ZKU5"/>
<dbReference type="OrthoDB" id="9814731at2"/>
<evidence type="ECO:0000256" key="1">
    <source>
        <dbReference type="SAM" id="Phobius"/>
    </source>
</evidence>
<evidence type="ECO:0000313" key="4">
    <source>
        <dbReference type="Proteomes" id="UP000063275"/>
    </source>
</evidence>
<evidence type="ECO:0000259" key="2">
    <source>
        <dbReference type="Pfam" id="PF00892"/>
    </source>
</evidence>
<feature type="transmembrane region" description="Helical" evidence="1">
    <location>
        <begin position="112"/>
        <end position="130"/>
    </location>
</feature>
<reference evidence="3 4" key="1">
    <citation type="submission" date="2015-11" db="EMBL/GenBank/DDBJ databases">
        <authorList>
            <person name="Zhang Y."/>
            <person name="Guo Z."/>
        </authorList>
    </citation>
    <scope>NUCLEOTIDE SEQUENCE [LARGE SCALE GENOMIC DNA]</scope>
    <source>
        <strain evidence="3 4">ChDC F174</strain>
    </source>
</reference>
<feature type="transmembrane region" description="Helical" evidence="1">
    <location>
        <begin position="85"/>
        <end position="105"/>
    </location>
</feature>
<feature type="domain" description="EamA" evidence="2">
    <location>
        <begin position="6"/>
        <end position="129"/>
    </location>
</feature>
<dbReference type="PANTHER" id="PTHR22911:SF79">
    <property type="entry name" value="MOBA-LIKE NTP TRANSFERASE DOMAIN-CONTAINING PROTEIN"/>
    <property type="match status" value="1"/>
</dbReference>
<feature type="transmembrane region" description="Helical" evidence="1">
    <location>
        <begin position="166"/>
        <end position="187"/>
    </location>
</feature>
<dbReference type="GO" id="GO:0016020">
    <property type="term" value="C:membrane"/>
    <property type="evidence" value="ECO:0007669"/>
    <property type="project" value="InterPro"/>
</dbReference>
<keyword evidence="1" id="KW-1133">Transmembrane helix</keyword>
<proteinExistence type="predicted"/>
<dbReference type="Proteomes" id="UP000063275">
    <property type="component" value="Chromosome"/>
</dbReference>
<sequence length="288" mass="31840">MKNNSKAYFLIIAAVIIWSLSGLLVKAVNVDPLWISLIRCLGGGIFLLPYIFKEKIYPIKNILFGGIFMAIFLLSLTITTRISSSAMAISMQYTAPMYVIGYGFYKSKEIKFEKFIVFLFIFAGIIFNSITSMNGGNWWAIVSGITIGLAFVFYSYNLQKVKKGNLLGIVALINIISAIFYGILLLFRYSPPPSSFNEIIILSVSGIVISGISYALYGEGLREVSMEKAMIICLAEPVLNPLWVYLGKGEIPSMTTVIGSTLILLSAIVDITFSIKNNKKAKKLSTHN</sequence>
<feature type="transmembrane region" description="Helical" evidence="1">
    <location>
        <begin position="33"/>
        <end position="52"/>
    </location>
</feature>
<feature type="transmembrane region" description="Helical" evidence="1">
    <location>
        <begin position="252"/>
        <end position="273"/>
    </location>
</feature>
<evidence type="ECO:0000313" key="3">
    <source>
        <dbReference type="EMBL" id="ALQ39557.1"/>
    </source>
</evidence>